<keyword evidence="1" id="KW-0472">Membrane</keyword>
<keyword evidence="1" id="KW-1133">Transmembrane helix</keyword>
<dbReference type="Proteomes" id="UP001595828">
    <property type="component" value="Unassembled WGS sequence"/>
</dbReference>
<evidence type="ECO:0000313" key="3">
    <source>
        <dbReference type="Proteomes" id="UP001595828"/>
    </source>
</evidence>
<reference evidence="3" key="1">
    <citation type="journal article" date="2019" name="Int. J. Syst. Evol. Microbiol.">
        <title>The Global Catalogue of Microorganisms (GCM) 10K type strain sequencing project: providing services to taxonomists for standard genome sequencing and annotation.</title>
        <authorList>
            <consortium name="The Broad Institute Genomics Platform"/>
            <consortium name="The Broad Institute Genome Sequencing Center for Infectious Disease"/>
            <person name="Wu L."/>
            <person name="Ma J."/>
        </authorList>
    </citation>
    <scope>NUCLEOTIDE SEQUENCE [LARGE SCALE GENOMIC DNA]</scope>
    <source>
        <strain evidence="3">CGMCC 1.12989</strain>
    </source>
</reference>
<gene>
    <name evidence="2" type="ORF">ACFO0A_13210</name>
</gene>
<dbReference type="RefSeq" id="WP_379539468.1">
    <property type="nucleotide sequence ID" value="NZ_JBHSDR010000006.1"/>
</dbReference>
<feature type="transmembrane region" description="Helical" evidence="1">
    <location>
        <begin position="6"/>
        <end position="24"/>
    </location>
</feature>
<dbReference type="EMBL" id="JBHSDR010000006">
    <property type="protein sequence ID" value="MFC4296013.1"/>
    <property type="molecule type" value="Genomic_DNA"/>
</dbReference>
<comment type="caution">
    <text evidence="2">The sequence shown here is derived from an EMBL/GenBank/DDBJ whole genome shotgun (WGS) entry which is preliminary data.</text>
</comment>
<name>A0ABV8RRI9_9SPHN</name>
<protein>
    <recommendedName>
        <fullName evidence="4">Phage shock protein B</fullName>
    </recommendedName>
</protein>
<sequence>MAYDYLLIAAASLVGLVVIAATALKGWQGWLELKTRELEQARGPDLGSAPGMARIEIADLKERIRKLEAIAAGVDL</sequence>
<proteinExistence type="predicted"/>
<organism evidence="2 3">
    <name type="scientific">Novosphingobium tardum</name>
    <dbReference type="NCBI Taxonomy" id="1538021"/>
    <lineage>
        <taxon>Bacteria</taxon>
        <taxon>Pseudomonadati</taxon>
        <taxon>Pseudomonadota</taxon>
        <taxon>Alphaproteobacteria</taxon>
        <taxon>Sphingomonadales</taxon>
        <taxon>Sphingomonadaceae</taxon>
        <taxon>Novosphingobium</taxon>
    </lineage>
</organism>
<accession>A0ABV8RRI9</accession>
<keyword evidence="1" id="KW-0812">Transmembrane</keyword>
<evidence type="ECO:0000313" key="2">
    <source>
        <dbReference type="EMBL" id="MFC4296013.1"/>
    </source>
</evidence>
<evidence type="ECO:0008006" key="4">
    <source>
        <dbReference type="Google" id="ProtNLM"/>
    </source>
</evidence>
<evidence type="ECO:0000256" key="1">
    <source>
        <dbReference type="SAM" id="Phobius"/>
    </source>
</evidence>
<keyword evidence="3" id="KW-1185">Reference proteome</keyword>